<dbReference type="PANTHER" id="PTHR30383:SF5">
    <property type="entry name" value="SGNH HYDROLASE-TYPE ESTERASE DOMAIN-CONTAINING PROTEIN"/>
    <property type="match status" value="1"/>
</dbReference>
<protein>
    <submittedName>
        <fullName evidence="2">G-D-S-L family lipolytic protein</fullName>
    </submittedName>
</protein>
<dbReference type="RefSeq" id="WP_193801331.1">
    <property type="nucleotide sequence ID" value="NZ_JADEWC010000025.1"/>
</dbReference>
<evidence type="ECO:0000313" key="2">
    <source>
        <dbReference type="EMBL" id="MBE9223189.1"/>
    </source>
</evidence>
<comment type="caution">
    <text evidence="2">The sequence shown here is derived from an EMBL/GenBank/DDBJ whole genome shotgun (WGS) entry which is preliminary data.</text>
</comment>
<keyword evidence="3" id="KW-1185">Reference proteome</keyword>
<dbReference type="Proteomes" id="UP000654604">
    <property type="component" value="Unassembled WGS sequence"/>
</dbReference>
<dbReference type="Gene3D" id="3.40.50.1110">
    <property type="entry name" value="SGNH hydrolase"/>
    <property type="match status" value="1"/>
</dbReference>
<proteinExistence type="predicted"/>
<gene>
    <name evidence="2" type="ORF">IQ215_10825</name>
</gene>
<dbReference type="PANTHER" id="PTHR30383">
    <property type="entry name" value="THIOESTERASE 1/PROTEASE 1/LYSOPHOSPHOLIPASE L1"/>
    <property type="match status" value="1"/>
</dbReference>
<organism evidence="2 3">
    <name type="scientific">Cyanobacterium stanieri LEGE 03274</name>
    <dbReference type="NCBI Taxonomy" id="1828756"/>
    <lineage>
        <taxon>Bacteria</taxon>
        <taxon>Bacillati</taxon>
        <taxon>Cyanobacteriota</taxon>
        <taxon>Cyanophyceae</taxon>
        <taxon>Oscillatoriophycideae</taxon>
        <taxon>Chroococcales</taxon>
        <taxon>Geminocystaceae</taxon>
        <taxon>Cyanobacterium</taxon>
    </lineage>
</organism>
<dbReference type="InterPro" id="IPR036514">
    <property type="entry name" value="SGNH_hydro_sf"/>
</dbReference>
<name>A0ABR9V8N3_9CHRO</name>
<dbReference type="SUPFAM" id="SSF52266">
    <property type="entry name" value="SGNH hydrolase"/>
    <property type="match status" value="1"/>
</dbReference>
<dbReference type="EMBL" id="JADEWC010000025">
    <property type="protein sequence ID" value="MBE9223189.1"/>
    <property type="molecule type" value="Genomic_DNA"/>
</dbReference>
<evidence type="ECO:0000259" key="1">
    <source>
        <dbReference type="Pfam" id="PF13472"/>
    </source>
</evidence>
<accession>A0ABR9V8N3</accession>
<sequence length="231" mass="27337">MQTFGTRPTIKFKPQPLKVIAIGDSLIYGYGDKEGGGWVERLKRRWMYGENEHVLYNLGIRGDRTSQVKQRLALEYKYRGELRNRYPDRIIISVGVNDSPRLGRKAGKNLTDYKQFCQEIEELLNQAQQLCPVFFIGMIPVNEEKMPFLDCFYYNRRDQYRYKEATKQACETLNIPYLDTFDLWISRGENWIKNHLCEDGLHPNIQGYQSLYQDISQWQPLQLMIEKYSNP</sequence>
<evidence type="ECO:0000313" key="3">
    <source>
        <dbReference type="Proteomes" id="UP000654604"/>
    </source>
</evidence>
<feature type="domain" description="SGNH hydrolase-type esterase" evidence="1">
    <location>
        <begin position="21"/>
        <end position="209"/>
    </location>
</feature>
<dbReference type="InterPro" id="IPR013830">
    <property type="entry name" value="SGNH_hydro"/>
</dbReference>
<dbReference type="InterPro" id="IPR051532">
    <property type="entry name" value="Ester_Hydrolysis_Enzymes"/>
</dbReference>
<reference evidence="2 3" key="1">
    <citation type="submission" date="2020-10" db="EMBL/GenBank/DDBJ databases">
        <authorList>
            <person name="Castelo-Branco R."/>
            <person name="Eusebio N."/>
            <person name="Adriana R."/>
            <person name="Vieira A."/>
            <person name="Brugerolle De Fraissinette N."/>
            <person name="Rezende De Castro R."/>
            <person name="Schneider M.P."/>
            <person name="Vasconcelos V."/>
            <person name="Leao P.N."/>
        </authorList>
    </citation>
    <scope>NUCLEOTIDE SEQUENCE [LARGE SCALE GENOMIC DNA]</scope>
    <source>
        <strain evidence="2 3">LEGE 03274</strain>
    </source>
</reference>
<dbReference type="Pfam" id="PF13472">
    <property type="entry name" value="Lipase_GDSL_2"/>
    <property type="match status" value="1"/>
</dbReference>